<dbReference type="RefSeq" id="WP_144907351.1">
    <property type="nucleotide sequence ID" value="NZ_JACHOA010000008.1"/>
</dbReference>
<protein>
    <submittedName>
        <fullName evidence="3">Putative transcriptional regulator</fullName>
    </submittedName>
</protein>
<accession>A0A7W7AE88</accession>
<gene>
    <name evidence="3" type="ORF">GGR37_003699</name>
</gene>
<dbReference type="GO" id="GO:0008270">
    <property type="term" value="F:zinc ion binding"/>
    <property type="evidence" value="ECO:0007669"/>
    <property type="project" value="InterPro"/>
</dbReference>
<organism evidence="3 4">
    <name type="scientific">Novosphingobium taihuense</name>
    <dbReference type="NCBI Taxonomy" id="260085"/>
    <lineage>
        <taxon>Bacteria</taxon>
        <taxon>Pseudomonadati</taxon>
        <taxon>Pseudomonadota</taxon>
        <taxon>Alphaproteobacteria</taxon>
        <taxon>Sphingomonadales</taxon>
        <taxon>Sphingomonadaceae</taxon>
        <taxon>Novosphingobium</taxon>
    </lineage>
</organism>
<comment type="similarity">
    <text evidence="1">Belongs to the ros/MucR family.</text>
</comment>
<sequence>MNIIENDKVPVESEMALQIVTAYLSNTNCAPQQLAELAHHSLAAARVLLGAAASSNATVQPFAPPPGGGEGGASQPNRKKTAKVVDLQPIPSESDPEDLENGYVRYGRQTVYDDRIICLDDGREVTFLSRHLNRLGIDRNDYLRRHNLPKDYPFTTPGYVARKRDAAKRSGFGKLLRPNRENR</sequence>
<evidence type="ECO:0000313" key="3">
    <source>
        <dbReference type="EMBL" id="MBB4615403.1"/>
    </source>
</evidence>
<feature type="region of interest" description="Disordered" evidence="2">
    <location>
        <begin position="59"/>
        <end position="100"/>
    </location>
</feature>
<dbReference type="InterPro" id="IPR041920">
    <property type="entry name" value="ROS/MUCR_sf"/>
</dbReference>
<comment type="caution">
    <text evidence="3">The sequence shown here is derived from an EMBL/GenBank/DDBJ whole genome shotgun (WGS) entry which is preliminary data.</text>
</comment>
<reference evidence="3 4" key="1">
    <citation type="submission" date="2020-08" db="EMBL/GenBank/DDBJ databases">
        <title>Genomic Encyclopedia of Type Strains, Phase IV (KMG-IV): sequencing the most valuable type-strain genomes for metagenomic binning, comparative biology and taxonomic classification.</title>
        <authorList>
            <person name="Goeker M."/>
        </authorList>
    </citation>
    <scope>NUCLEOTIDE SEQUENCE [LARGE SCALE GENOMIC DNA]</scope>
    <source>
        <strain evidence="3 4">DSM 17507</strain>
    </source>
</reference>
<evidence type="ECO:0000256" key="2">
    <source>
        <dbReference type="SAM" id="MobiDB-lite"/>
    </source>
</evidence>
<evidence type="ECO:0000256" key="1">
    <source>
        <dbReference type="ARBA" id="ARBA00007031"/>
    </source>
</evidence>
<dbReference type="EMBL" id="JACHOA010000008">
    <property type="protein sequence ID" value="MBB4615403.1"/>
    <property type="molecule type" value="Genomic_DNA"/>
</dbReference>
<dbReference type="OrthoDB" id="9829010at2"/>
<dbReference type="InterPro" id="IPR008807">
    <property type="entry name" value="ROS_MUCR"/>
</dbReference>
<dbReference type="Gene3D" id="1.10.10.1550">
    <property type="entry name" value="ROS/MUCR transcriptional regulator protein"/>
    <property type="match status" value="1"/>
</dbReference>
<proteinExistence type="inferred from homology"/>
<dbReference type="AlphaFoldDB" id="A0A7W7AE88"/>
<keyword evidence="4" id="KW-1185">Reference proteome</keyword>
<dbReference type="Pfam" id="PF05443">
    <property type="entry name" value="ROS_MUCR"/>
    <property type="match status" value="1"/>
</dbReference>
<dbReference type="Proteomes" id="UP000538566">
    <property type="component" value="Unassembled WGS sequence"/>
</dbReference>
<dbReference type="GO" id="GO:0006355">
    <property type="term" value="P:regulation of DNA-templated transcription"/>
    <property type="evidence" value="ECO:0007669"/>
    <property type="project" value="InterPro"/>
</dbReference>
<dbReference type="GO" id="GO:0003677">
    <property type="term" value="F:DNA binding"/>
    <property type="evidence" value="ECO:0007669"/>
    <property type="project" value="InterPro"/>
</dbReference>
<evidence type="ECO:0000313" key="4">
    <source>
        <dbReference type="Proteomes" id="UP000538566"/>
    </source>
</evidence>
<name>A0A7W7AE88_9SPHN</name>